<comment type="subcellular location">
    <subcellularLocation>
        <location evidence="1">Membrane</location>
    </subcellularLocation>
</comment>
<protein>
    <recommendedName>
        <fullName evidence="7">Late embryogenesis abundant protein LEA-2 subgroup domain-containing protein</fullName>
    </recommendedName>
</protein>
<sequence>MLALPPPPPPPPLPPAPAPAPSPAPPQKETMSLHNTSPQVLALPPSAQKETMSTPLNQIVISKQSMNQHTPTLHRRDPSTSKSKKAPILPQPRRTNPIIWCSSILCLIFSLILIFFGIATLIIFLVIKPRTPSVDIPSASLSAIYFDSPEYFNGDFTFLANFTNPNRKIDVRFEYLAIELYFFDKLIATQALQPFTQRPRETRLESVHLISSLVYLPSNLAVELQKQVQSNSIMYSIRGTFRVRATLGLTHFSYWLHSRCQLKMTGPPTGVLAARSCKTKR</sequence>
<comment type="caution">
    <text evidence="5">The sequence shown here is derived from an EMBL/GenBank/DDBJ whole genome shotgun (WGS) entry which is preliminary data.</text>
</comment>
<reference evidence="5 6" key="1">
    <citation type="journal article" date="2024" name="Plant J.">
        <title>Genome sequences and population genomics reveal climatic adaptation and genomic divergence between two closely related sweetgum species.</title>
        <authorList>
            <person name="Xu W.Q."/>
            <person name="Ren C.Q."/>
            <person name="Zhang X.Y."/>
            <person name="Comes H.P."/>
            <person name="Liu X.H."/>
            <person name="Li Y.G."/>
            <person name="Kettle C.J."/>
            <person name="Jalonen R."/>
            <person name="Gaisberger H."/>
            <person name="Ma Y.Z."/>
            <person name="Qiu Y.X."/>
        </authorList>
    </citation>
    <scope>NUCLEOTIDE SEQUENCE [LARGE SCALE GENOMIC DNA]</scope>
    <source>
        <strain evidence="5">Hangzhou</strain>
    </source>
</reference>
<feature type="transmembrane region" description="Helical" evidence="4">
    <location>
        <begin position="98"/>
        <end position="127"/>
    </location>
</feature>
<dbReference type="EMBL" id="JBBPBK010000015">
    <property type="protein sequence ID" value="KAK9268357.1"/>
    <property type="molecule type" value="Genomic_DNA"/>
</dbReference>
<feature type="region of interest" description="Disordered" evidence="3">
    <location>
        <begin position="63"/>
        <end position="90"/>
    </location>
</feature>
<evidence type="ECO:0000256" key="4">
    <source>
        <dbReference type="SAM" id="Phobius"/>
    </source>
</evidence>
<evidence type="ECO:0008006" key="7">
    <source>
        <dbReference type="Google" id="ProtNLM"/>
    </source>
</evidence>
<keyword evidence="4" id="KW-1133">Transmembrane helix</keyword>
<dbReference type="GO" id="GO:0005886">
    <property type="term" value="C:plasma membrane"/>
    <property type="evidence" value="ECO:0007669"/>
    <property type="project" value="TreeGrafter"/>
</dbReference>
<dbReference type="InterPro" id="IPR044839">
    <property type="entry name" value="NDR1-like"/>
</dbReference>
<organism evidence="5 6">
    <name type="scientific">Liquidambar formosana</name>
    <name type="common">Formosan gum</name>
    <dbReference type="NCBI Taxonomy" id="63359"/>
    <lineage>
        <taxon>Eukaryota</taxon>
        <taxon>Viridiplantae</taxon>
        <taxon>Streptophyta</taxon>
        <taxon>Embryophyta</taxon>
        <taxon>Tracheophyta</taxon>
        <taxon>Spermatophyta</taxon>
        <taxon>Magnoliopsida</taxon>
        <taxon>eudicotyledons</taxon>
        <taxon>Gunneridae</taxon>
        <taxon>Pentapetalae</taxon>
        <taxon>Saxifragales</taxon>
        <taxon>Altingiaceae</taxon>
        <taxon>Liquidambar</taxon>
    </lineage>
</organism>
<dbReference type="PANTHER" id="PTHR31234:SF42">
    <property type="entry name" value="LATE EMBRYOGENESIS ABUNDANT (LEA) HYDROXYPROLINE-RICH GLYCOPROTEIN FAMILY"/>
    <property type="match status" value="1"/>
</dbReference>
<evidence type="ECO:0000256" key="1">
    <source>
        <dbReference type="ARBA" id="ARBA00004370"/>
    </source>
</evidence>
<keyword evidence="4" id="KW-0812">Transmembrane</keyword>
<accession>A0AAP0N9Z7</accession>
<dbReference type="Proteomes" id="UP001415857">
    <property type="component" value="Unassembled WGS sequence"/>
</dbReference>
<dbReference type="GO" id="GO:0098542">
    <property type="term" value="P:defense response to other organism"/>
    <property type="evidence" value="ECO:0007669"/>
    <property type="project" value="InterPro"/>
</dbReference>
<feature type="compositionally biased region" description="Pro residues" evidence="3">
    <location>
        <begin position="1"/>
        <end position="26"/>
    </location>
</feature>
<feature type="region of interest" description="Disordered" evidence="3">
    <location>
        <begin position="1"/>
        <end position="48"/>
    </location>
</feature>
<feature type="compositionally biased region" description="Polar residues" evidence="3">
    <location>
        <begin position="29"/>
        <end position="39"/>
    </location>
</feature>
<keyword evidence="2 4" id="KW-0472">Membrane</keyword>
<dbReference type="PANTHER" id="PTHR31234">
    <property type="entry name" value="LATE EMBRYOGENESIS ABUNDANT (LEA) HYDROXYPROLINE-RICH GLYCOPROTEIN FAMILY"/>
    <property type="match status" value="1"/>
</dbReference>
<evidence type="ECO:0000256" key="2">
    <source>
        <dbReference type="ARBA" id="ARBA00023136"/>
    </source>
</evidence>
<dbReference type="AlphaFoldDB" id="A0AAP0N9Z7"/>
<evidence type="ECO:0000313" key="5">
    <source>
        <dbReference type="EMBL" id="KAK9268357.1"/>
    </source>
</evidence>
<evidence type="ECO:0000256" key="3">
    <source>
        <dbReference type="SAM" id="MobiDB-lite"/>
    </source>
</evidence>
<gene>
    <name evidence="5" type="ORF">L1049_000106</name>
</gene>
<evidence type="ECO:0000313" key="6">
    <source>
        <dbReference type="Proteomes" id="UP001415857"/>
    </source>
</evidence>
<name>A0AAP0N9Z7_LIQFO</name>
<keyword evidence="6" id="KW-1185">Reference proteome</keyword>
<proteinExistence type="predicted"/>